<dbReference type="EMBL" id="CATOUU010000848">
    <property type="protein sequence ID" value="CAI9954391.1"/>
    <property type="molecule type" value="Genomic_DNA"/>
</dbReference>
<sequence length="131" mass="15053">MCSVNFILCFKDDPPSGFTRSTINSENQSSVYIIYQLDNFELQRQFQSFQATTLVNSLACKVPKNRLGVLSVLFVVFYEKHIEIYQVTLGTRPARICDLCLQQHTKETQFGVHSQTVIQISTLIPIYRLDL</sequence>
<organism evidence="1">
    <name type="scientific">Hexamita inflata</name>
    <dbReference type="NCBI Taxonomy" id="28002"/>
    <lineage>
        <taxon>Eukaryota</taxon>
        <taxon>Metamonada</taxon>
        <taxon>Diplomonadida</taxon>
        <taxon>Hexamitidae</taxon>
        <taxon>Hexamitinae</taxon>
        <taxon>Hexamita</taxon>
    </lineage>
</organism>
<evidence type="ECO:0000313" key="1">
    <source>
        <dbReference type="EMBL" id="CAI9954391.1"/>
    </source>
</evidence>
<evidence type="ECO:0000313" key="3">
    <source>
        <dbReference type="EMBL" id="CAL6049274.1"/>
    </source>
</evidence>
<name>A0AA86Q8T8_9EUKA</name>
<comment type="caution">
    <text evidence="1">The sequence shown here is derived from an EMBL/GenBank/DDBJ whole genome shotgun (WGS) entry which is preliminary data.</text>
</comment>
<evidence type="ECO:0000313" key="5">
    <source>
        <dbReference type="Proteomes" id="UP001642409"/>
    </source>
</evidence>
<protein>
    <submittedName>
        <fullName evidence="3">Hypothetical_protein</fullName>
    </submittedName>
</protein>
<proteinExistence type="predicted"/>
<evidence type="ECO:0000313" key="2">
    <source>
        <dbReference type="EMBL" id="CAI9954392.1"/>
    </source>
</evidence>
<dbReference type="Proteomes" id="UP001642409">
    <property type="component" value="Unassembled WGS sequence"/>
</dbReference>
<dbReference type="EMBL" id="CAXDID020000178">
    <property type="protein sequence ID" value="CAL6049275.1"/>
    <property type="molecule type" value="Genomic_DNA"/>
</dbReference>
<dbReference type="AlphaFoldDB" id="A0AA86Q8T8"/>
<dbReference type="EMBL" id="CAXDID020000178">
    <property type="protein sequence ID" value="CAL6049274.1"/>
    <property type="molecule type" value="Genomic_DNA"/>
</dbReference>
<gene>
    <name evidence="1" type="ORF">HINF_LOCUS42036</name>
    <name evidence="2" type="ORF">HINF_LOCUS42037</name>
    <name evidence="3" type="ORF">HINF_LOCUS43128</name>
    <name evidence="4" type="ORF">HINF_LOCUS43129</name>
</gene>
<reference evidence="1" key="1">
    <citation type="submission" date="2023-06" db="EMBL/GenBank/DDBJ databases">
        <authorList>
            <person name="Kurt Z."/>
        </authorList>
    </citation>
    <scope>NUCLEOTIDE SEQUENCE</scope>
</reference>
<evidence type="ECO:0000313" key="4">
    <source>
        <dbReference type="EMBL" id="CAL6049275.1"/>
    </source>
</evidence>
<accession>A0AA86Q8T8</accession>
<keyword evidence="5" id="KW-1185">Reference proteome</keyword>
<reference evidence="3 5" key="2">
    <citation type="submission" date="2024-07" db="EMBL/GenBank/DDBJ databases">
        <authorList>
            <person name="Akdeniz Z."/>
        </authorList>
    </citation>
    <scope>NUCLEOTIDE SEQUENCE [LARGE SCALE GENOMIC DNA]</scope>
</reference>
<dbReference type="EMBL" id="CATOUU010000848">
    <property type="protein sequence ID" value="CAI9954392.1"/>
    <property type="molecule type" value="Genomic_DNA"/>
</dbReference>